<feature type="domain" description="Insecticide toxin TcdB middle/N-terminal" evidence="5">
    <location>
        <begin position="665"/>
        <end position="814"/>
    </location>
</feature>
<dbReference type="RefSeq" id="WP_078753920.1">
    <property type="nucleotide sequence ID" value="NZ_FUXU01000067.1"/>
</dbReference>
<dbReference type="EMBL" id="FUXU01000067">
    <property type="protein sequence ID" value="SKA63475.1"/>
    <property type="molecule type" value="Genomic_DNA"/>
</dbReference>
<dbReference type="InterPro" id="IPR028994">
    <property type="entry name" value="Integrin_alpha_N"/>
</dbReference>
<dbReference type="GO" id="GO:0005576">
    <property type="term" value="C:extracellular region"/>
    <property type="evidence" value="ECO:0007669"/>
    <property type="project" value="UniProtKB-SubCell"/>
</dbReference>
<dbReference type="Pfam" id="PF03534">
    <property type="entry name" value="SpvB"/>
    <property type="match status" value="1"/>
</dbReference>
<dbReference type="OrthoDB" id="6510336at2"/>
<evidence type="ECO:0000259" key="4">
    <source>
        <dbReference type="Pfam" id="PF12255"/>
    </source>
</evidence>
<protein>
    <submittedName>
        <fullName evidence="6">Insecticide toxin TcdB middle/C-terminal region</fullName>
    </submittedName>
</protein>
<keyword evidence="2" id="KW-0964">Secreted</keyword>
<evidence type="ECO:0000259" key="5">
    <source>
        <dbReference type="Pfam" id="PF12256"/>
    </source>
</evidence>
<keyword evidence="7" id="KW-1185">Reference proteome</keyword>
<name>A0A1T4VES1_9GAMM</name>
<evidence type="ECO:0000256" key="2">
    <source>
        <dbReference type="ARBA" id="ARBA00022525"/>
    </source>
</evidence>
<evidence type="ECO:0000313" key="7">
    <source>
        <dbReference type="Proteomes" id="UP000190162"/>
    </source>
</evidence>
<evidence type="ECO:0000256" key="1">
    <source>
        <dbReference type="ARBA" id="ARBA00004613"/>
    </source>
</evidence>
<evidence type="ECO:0000313" key="6">
    <source>
        <dbReference type="EMBL" id="SKA63475.1"/>
    </source>
</evidence>
<dbReference type="PRINTS" id="PR01341">
    <property type="entry name" value="SALSPVBPROT"/>
</dbReference>
<proteinExistence type="predicted"/>
<dbReference type="InterPro" id="IPR022044">
    <property type="entry name" value="TcdB_toxin_mid/C"/>
</dbReference>
<evidence type="ECO:0000256" key="3">
    <source>
        <dbReference type="ARBA" id="ARBA00023026"/>
    </source>
</evidence>
<comment type="subcellular location">
    <subcellularLocation>
        <location evidence="1">Secreted</location>
    </subcellularLocation>
</comment>
<dbReference type="InterPro" id="IPR003284">
    <property type="entry name" value="Sal_SpvB"/>
</dbReference>
<dbReference type="Pfam" id="PF12255">
    <property type="entry name" value="TcdB_toxin_midC"/>
    <property type="match status" value="1"/>
</dbReference>
<dbReference type="Proteomes" id="UP000190162">
    <property type="component" value="Unassembled WGS sequence"/>
</dbReference>
<feature type="domain" description="Insecticide toxin TcdB middle/C-terminal" evidence="4">
    <location>
        <begin position="864"/>
        <end position="1005"/>
    </location>
</feature>
<accession>A0A1T4VES1</accession>
<reference evidence="7" key="1">
    <citation type="submission" date="2017-02" db="EMBL/GenBank/DDBJ databases">
        <authorList>
            <person name="Varghese N."/>
            <person name="Submissions S."/>
        </authorList>
    </citation>
    <scope>NUCLEOTIDE SEQUENCE [LARGE SCALE GENOMIC DNA]</scope>
    <source>
        <strain evidence="7">DSM 22720</strain>
    </source>
</reference>
<organism evidence="6 7">
    <name type="scientific">Enterovibrio nigricans DSM 22720</name>
    <dbReference type="NCBI Taxonomy" id="1121868"/>
    <lineage>
        <taxon>Bacteria</taxon>
        <taxon>Pseudomonadati</taxon>
        <taxon>Pseudomonadota</taxon>
        <taxon>Gammaproteobacteria</taxon>
        <taxon>Vibrionales</taxon>
        <taxon>Vibrionaceae</taxon>
        <taxon>Enterovibrio</taxon>
    </lineage>
</organism>
<dbReference type="GO" id="GO:0005737">
    <property type="term" value="C:cytoplasm"/>
    <property type="evidence" value="ECO:0007669"/>
    <property type="project" value="InterPro"/>
</dbReference>
<sequence length="1472" mass="164073">MLMNNPSQQNLVVSPPSLPKGGGAIRTMQGALGAAGPDGACSFNLPLPITSGRGLSPELALQYSSAAGNGVFGIGWQLPVLSVARRSNRGVPLFNKHDEFVGPEGEVLVAQRNANGDIDTRVASTYGDKTLDQEYLVTRYLPRVETDFNLIEHWQVKTDEDDSFWLVHGSDGSLHCLGKTPEARTAHAKENNARIAQWFIEETVSPTGEHVCYTYQKEDEKDGHATIDTARTLGALCYLVQVHYGNLAPAKHLYAWDDAETPDWLFSLVFDYGERSSDPKVVPPMHANSYWLMRKDPFSGYHFGYETRCLRLCRQVLMYHHFPDELGEADTLVQRLILEYNENALLTQLRGVHAWAYGEDDSAMMQPPLDLSYTAFSGEDIDAASWQSWTGLPGLNTGHPFQLVDLYGEGSSGVLYQGEQGWHYREPVRGDNGDDISYAPWQSVPQLPSMQNQGQLLDLNGNGKLDWVVAIPGLAGCFSLNPDKTWSAFTPFSALPNEFFHPQAQLADLIGDGLSDLTLIGPNSVRFYANQRTGFESPKDIKQADGITLPVAGRDAQTLVAFSDILGSGQAHLVKISQGTAQCWPNLGRGTFDTAINFSWEWIGESGEAFNPDQLYLADLDGSGANDLIYVHHDKLAIYANQAGNSFAAPQILPFPDNVFFDQLSQLSIADLQGNGTASLLLTTPYPTARHLRLDFCKQKPYLLNGVNNNIGADTQWVYRSSAQYWLDEKQANANAICHLPLTLPLLSRTISTDEITSNTLSQEINYVQGFYDGKEREFRGYVFVETKDVTENSKGTGDADSFSPALVTRTWYHSGREESETTLPAKPWNGDQDAYTLPCSRLTTWQNNADVLLSDVDDETKWWLYRGLKGQILRQEVFGEDATPYGVTTYRYQVRVCQASQATSSPVISPALLETLSYRYECISEDPQCNQNVVLMRDQYGLPQKTVAISYPRRAYQATNQYPDDIPNSSVESSYDAQQNVLRFAEQRQSYHHLEEPDAWLLGVPAQSRLDHLTDDSLQGTYYSYEALTAANSPLVTLPRTYGGQQCVVYKESTPTTLPVLVDHTESAEYDQIALKAYDGSLSPEQLTQMLQQGRYTEKQKILGDNDNVEDTVWVTQQGFSDYDDTNFYLPKWSQNTLLTGKTTYTYNCYGLLTKATDALNNETAITTFNYRTMQPSVLLDANRNTQAVKVNALGQVIAMTWFGTEQGETVGFASFTDTNCSALTVSDLIENGLSADKQDVAARFAYDAFSWMGQISKIANQDWNALIEQGLVVLSDSDANLAYIRSSGHCWATDPANKENPYVTPMLQASRAPVHSASVVADRYPDDPETQQKAIAIIYNDGFGRTRQSVMRDVPGEAYCITNAGEFVLDNSNQPTQQNADPRWAISGQVEYDNKGQMVRVYQPYFANNWVYIVDSEQRDKGYADLHYYDALGRESKVEVAAGFYRQTRHFPWFTVAEDENDTLTDKEAL</sequence>
<dbReference type="SUPFAM" id="SSF69318">
    <property type="entry name" value="Integrin alpha N-terminal domain"/>
    <property type="match status" value="1"/>
</dbReference>
<gene>
    <name evidence="6" type="ORF">SAMN02745132_03747</name>
</gene>
<dbReference type="Pfam" id="PF12256">
    <property type="entry name" value="TcdB_toxin_midN"/>
    <property type="match status" value="1"/>
</dbReference>
<keyword evidence="3" id="KW-0843">Virulence</keyword>
<dbReference type="InterPro" id="IPR022045">
    <property type="entry name" value="TcdB_toxin_mid/N"/>
</dbReference>